<gene>
    <name evidence="1" type="ORF">LO55_113</name>
</gene>
<comment type="caution">
    <text evidence="1">The sequence shown here is derived from an EMBL/GenBank/DDBJ whole genome shotgun (WGS) entry which is preliminary data.</text>
</comment>
<protein>
    <submittedName>
        <fullName evidence="1">Uncharacterized protein</fullName>
    </submittedName>
</protein>
<dbReference type="AlphaFoldDB" id="A0A1S2N4U3"/>
<reference evidence="1 2" key="1">
    <citation type="submission" date="2014-10" db="EMBL/GenBank/DDBJ databases">
        <authorList>
            <person name="Seo M.-J."/>
            <person name="Seok Y.J."/>
            <person name="Cha I.-T."/>
        </authorList>
    </citation>
    <scope>NUCLEOTIDE SEQUENCE [LARGE SCALE GENOMIC DNA]</scope>
    <source>
        <strain evidence="1 2">NEU</strain>
    </source>
</reference>
<dbReference type="RefSeq" id="WP_177185487.1">
    <property type="nucleotide sequence ID" value="NZ_JRYB01000001.1"/>
</dbReference>
<accession>A0A1S2N4U3</accession>
<sequence length="50" mass="5568">MPTLRAYLFLSLVLAVMLLHKLLEENISGIRMASISPSMSMFLNSTPICL</sequence>
<organism evidence="1 2">
    <name type="scientific">Massilia timonae</name>
    <dbReference type="NCBI Taxonomy" id="47229"/>
    <lineage>
        <taxon>Bacteria</taxon>
        <taxon>Pseudomonadati</taxon>
        <taxon>Pseudomonadota</taxon>
        <taxon>Betaproteobacteria</taxon>
        <taxon>Burkholderiales</taxon>
        <taxon>Oxalobacteraceae</taxon>
        <taxon>Telluria group</taxon>
        <taxon>Massilia</taxon>
    </lineage>
</organism>
<dbReference type="Proteomes" id="UP000180246">
    <property type="component" value="Unassembled WGS sequence"/>
</dbReference>
<proteinExistence type="predicted"/>
<evidence type="ECO:0000313" key="1">
    <source>
        <dbReference type="EMBL" id="OIJ40101.1"/>
    </source>
</evidence>
<dbReference type="EMBL" id="JRYB01000001">
    <property type="protein sequence ID" value="OIJ40101.1"/>
    <property type="molecule type" value="Genomic_DNA"/>
</dbReference>
<name>A0A1S2N4U3_9BURK</name>
<evidence type="ECO:0000313" key="2">
    <source>
        <dbReference type="Proteomes" id="UP000180246"/>
    </source>
</evidence>